<keyword evidence="3" id="KW-1185">Reference proteome</keyword>
<feature type="compositionally biased region" description="Low complexity" evidence="1">
    <location>
        <begin position="24"/>
        <end position="42"/>
    </location>
</feature>
<protein>
    <submittedName>
        <fullName evidence="2">Uncharacterized protein</fullName>
    </submittedName>
</protein>
<accession>A0AA40BZ53</accession>
<dbReference type="AlphaFoldDB" id="A0AA40BZ53"/>
<evidence type="ECO:0000256" key="1">
    <source>
        <dbReference type="SAM" id="MobiDB-lite"/>
    </source>
</evidence>
<evidence type="ECO:0000313" key="3">
    <source>
        <dbReference type="Proteomes" id="UP001175000"/>
    </source>
</evidence>
<comment type="caution">
    <text evidence="2">The sequence shown here is derived from an EMBL/GenBank/DDBJ whole genome shotgun (WGS) entry which is preliminary data.</text>
</comment>
<reference evidence="2" key="1">
    <citation type="submission" date="2023-06" db="EMBL/GenBank/DDBJ databases">
        <title>Genome-scale phylogeny and comparative genomics of the fungal order Sordariales.</title>
        <authorList>
            <consortium name="Lawrence Berkeley National Laboratory"/>
            <person name="Hensen N."/>
            <person name="Bonometti L."/>
            <person name="Westerberg I."/>
            <person name="Brannstrom I.O."/>
            <person name="Guillou S."/>
            <person name="Cros-Aarteil S."/>
            <person name="Calhoun S."/>
            <person name="Haridas S."/>
            <person name="Kuo A."/>
            <person name="Mondo S."/>
            <person name="Pangilinan J."/>
            <person name="Riley R."/>
            <person name="Labutti K."/>
            <person name="Andreopoulos B."/>
            <person name="Lipzen A."/>
            <person name="Chen C."/>
            <person name="Yanf M."/>
            <person name="Daum C."/>
            <person name="Ng V."/>
            <person name="Clum A."/>
            <person name="Steindorff A."/>
            <person name="Ohm R."/>
            <person name="Martin F."/>
            <person name="Silar P."/>
            <person name="Natvig D."/>
            <person name="Lalanne C."/>
            <person name="Gautier V."/>
            <person name="Ament-Velasquez S.L."/>
            <person name="Kruys A."/>
            <person name="Hutchinson M.I."/>
            <person name="Powell A.J."/>
            <person name="Barry K."/>
            <person name="Miller A.N."/>
            <person name="Grigoriev I.V."/>
            <person name="Debuchy R."/>
            <person name="Gladieux P."/>
            <person name="Thoren M.H."/>
            <person name="Johannesson H."/>
        </authorList>
    </citation>
    <scope>NUCLEOTIDE SEQUENCE</scope>
    <source>
        <strain evidence="2">CBS 606.72</strain>
    </source>
</reference>
<feature type="compositionally biased region" description="Polar residues" evidence="1">
    <location>
        <begin position="1"/>
        <end position="15"/>
    </location>
</feature>
<feature type="region of interest" description="Disordered" evidence="1">
    <location>
        <begin position="280"/>
        <end position="299"/>
    </location>
</feature>
<dbReference type="EMBL" id="JAULSU010000004">
    <property type="protein sequence ID" value="KAK0618845.1"/>
    <property type="molecule type" value="Genomic_DNA"/>
</dbReference>
<evidence type="ECO:0000313" key="2">
    <source>
        <dbReference type="EMBL" id="KAK0618845.1"/>
    </source>
</evidence>
<proteinExistence type="predicted"/>
<gene>
    <name evidence="2" type="ORF">B0T14DRAFT_495739</name>
</gene>
<name>A0AA40BZ53_9PEZI</name>
<feature type="region of interest" description="Disordered" evidence="1">
    <location>
        <begin position="1"/>
        <end position="51"/>
    </location>
</feature>
<sequence length="299" mass="33622">MALDSPSYTFTTSSPDGKKLAVQSPADMSDSESSLSTSSVHSETTEDPPDERCTAAAHDLAEIHCGSQVFHHVISFLRREEEHTSPYKMYAKVFEIADYLLINSLCHLSVRAIEDFNQKVGRKIQVDFWPRPLPFEPAGAMPAPPSPRDSLLAEINRSSHRTLIHGIMIHDVYCVRFFQFWRFTQHILARDQAFMAELREVAPEVEAFSDASGRHEGIPTGALGENDQWRDCGHDILGSSESYAANLNVARQACYKCFGWKVADDFCGFELPTVSYWQLRVPEEGDDDDTKKPESSEDD</sequence>
<dbReference type="Proteomes" id="UP001175000">
    <property type="component" value="Unassembled WGS sequence"/>
</dbReference>
<feature type="compositionally biased region" description="Basic and acidic residues" evidence="1">
    <location>
        <begin position="289"/>
        <end position="299"/>
    </location>
</feature>
<organism evidence="2 3">
    <name type="scientific">Immersiella caudata</name>
    <dbReference type="NCBI Taxonomy" id="314043"/>
    <lineage>
        <taxon>Eukaryota</taxon>
        <taxon>Fungi</taxon>
        <taxon>Dikarya</taxon>
        <taxon>Ascomycota</taxon>
        <taxon>Pezizomycotina</taxon>
        <taxon>Sordariomycetes</taxon>
        <taxon>Sordariomycetidae</taxon>
        <taxon>Sordariales</taxon>
        <taxon>Lasiosphaeriaceae</taxon>
        <taxon>Immersiella</taxon>
    </lineage>
</organism>